<organism evidence="3 4">
    <name type="scientific">Nocardiopsis alba</name>
    <dbReference type="NCBI Taxonomy" id="53437"/>
    <lineage>
        <taxon>Bacteria</taxon>
        <taxon>Bacillati</taxon>
        <taxon>Actinomycetota</taxon>
        <taxon>Actinomycetes</taxon>
        <taxon>Streptosporangiales</taxon>
        <taxon>Nocardiopsidaceae</taxon>
        <taxon>Nocardiopsis</taxon>
    </lineage>
</organism>
<reference evidence="3 4" key="1">
    <citation type="journal article" date="2019" name="Nat. Commun.">
        <title>The antimicrobial potential of Streptomyces from insect microbiomes.</title>
        <authorList>
            <person name="Chevrette M.G."/>
            <person name="Carlson C.M."/>
            <person name="Ortega H.E."/>
            <person name="Thomas C."/>
            <person name="Ananiev G.E."/>
            <person name="Barns K.J."/>
            <person name="Book A.J."/>
            <person name="Cagnazzo J."/>
            <person name="Carlos C."/>
            <person name="Flanigan W."/>
            <person name="Grubbs K.J."/>
            <person name="Horn H.A."/>
            <person name="Hoffmann F.M."/>
            <person name="Klassen J.L."/>
            <person name="Knack J.J."/>
            <person name="Lewin G.R."/>
            <person name="McDonald B.R."/>
            <person name="Muller L."/>
            <person name="Melo W.G.P."/>
            <person name="Pinto-Tomas A.A."/>
            <person name="Schmitz A."/>
            <person name="Wendt-Pienkowski E."/>
            <person name="Wildman S."/>
            <person name="Zhao M."/>
            <person name="Zhang F."/>
            <person name="Bugni T.S."/>
            <person name="Andes D.R."/>
            <person name="Pupo M.T."/>
            <person name="Currie C.R."/>
        </authorList>
    </citation>
    <scope>NUCLEOTIDE SEQUENCE [LARGE SCALE GENOMIC DNA]</scope>
    <source>
        <strain evidence="3 4">SID5840</strain>
    </source>
</reference>
<dbReference type="EC" id="3.1.4.58" evidence="2"/>
<evidence type="ECO:0000313" key="3">
    <source>
        <dbReference type="EMBL" id="MYR32350.1"/>
    </source>
</evidence>
<feature type="short sequence motif" description="HXTX 2" evidence="2">
    <location>
        <begin position="126"/>
        <end position="129"/>
    </location>
</feature>
<dbReference type="EMBL" id="WWHY01000001">
    <property type="protein sequence ID" value="MYR32350.1"/>
    <property type="molecule type" value="Genomic_DNA"/>
</dbReference>
<gene>
    <name evidence="3" type="primary">thpR</name>
    <name evidence="3" type="ORF">GTW20_08720</name>
</gene>
<dbReference type="SUPFAM" id="SSF55144">
    <property type="entry name" value="LigT-like"/>
    <property type="match status" value="1"/>
</dbReference>
<dbReference type="AlphaFoldDB" id="A0A7K2IQV8"/>
<dbReference type="InterPro" id="IPR009097">
    <property type="entry name" value="Cyclic_Pdiesterase"/>
</dbReference>
<dbReference type="PANTHER" id="PTHR35561">
    <property type="entry name" value="RNA 2',3'-CYCLIC PHOSPHODIESTERASE"/>
    <property type="match status" value="1"/>
</dbReference>
<evidence type="ECO:0000313" key="4">
    <source>
        <dbReference type="Proteomes" id="UP000467124"/>
    </source>
</evidence>
<comment type="function">
    <text evidence="2">Hydrolyzes RNA 2',3'-cyclic phosphodiester to an RNA 2'-phosphomonoester.</text>
</comment>
<dbReference type="GO" id="GO:0008664">
    <property type="term" value="F:RNA 2',3'-cyclic 3'-phosphodiesterase activity"/>
    <property type="evidence" value="ECO:0007669"/>
    <property type="project" value="UniProtKB-EC"/>
</dbReference>
<feature type="active site" description="Proton acceptor" evidence="2">
    <location>
        <position position="126"/>
    </location>
</feature>
<evidence type="ECO:0000256" key="2">
    <source>
        <dbReference type="HAMAP-Rule" id="MF_01940"/>
    </source>
</evidence>
<dbReference type="Proteomes" id="UP000467124">
    <property type="component" value="Unassembled WGS sequence"/>
</dbReference>
<name>A0A7K2IQV8_9ACTN</name>
<dbReference type="Pfam" id="PF13563">
    <property type="entry name" value="2_5_RNA_ligase2"/>
    <property type="match status" value="1"/>
</dbReference>
<dbReference type="NCBIfam" id="TIGR02258">
    <property type="entry name" value="2_5_ligase"/>
    <property type="match status" value="1"/>
</dbReference>
<accession>A0A7K2IQV8</accession>
<dbReference type="GO" id="GO:0004113">
    <property type="term" value="F:2',3'-cyclic-nucleotide 3'-phosphodiesterase activity"/>
    <property type="evidence" value="ECO:0007669"/>
    <property type="project" value="InterPro"/>
</dbReference>
<comment type="similarity">
    <text evidence="2">Belongs to the 2H phosphoesterase superfamily. ThpR family.</text>
</comment>
<comment type="caution">
    <text evidence="3">The sequence shown here is derived from an EMBL/GenBank/DDBJ whole genome shotgun (WGS) entry which is preliminary data.</text>
</comment>
<dbReference type="RefSeq" id="WP_161110697.1">
    <property type="nucleotide sequence ID" value="NZ_WWHY01000001.1"/>
</dbReference>
<keyword evidence="1 2" id="KW-0378">Hydrolase</keyword>
<protein>
    <recommendedName>
        <fullName evidence="2">RNA 2',3'-cyclic phosphodiesterase</fullName>
        <shortName evidence="2">RNA 2',3'-CPDase</shortName>
        <ecNumber evidence="2">3.1.4.58</ecNumber>
    </recommendedName>
</protein>
<feature type="active site" description="Proton donor" evidence="2">
    <location>
        <position position="40"/>
    </location>
</feature>
<proteinExistence type="inferred from homology"/>
<feature type="short sequence motif" description="HXTX 1" evidence="2">
    <location>
        <begin position="40"/>
        <end position="43"/>
    </location>
</feature>
<dbReference type="Gene3D" id="3.90.1140.10">
    <property type="entry name" value="Cyclic phosphodiesterase"/>
    <property type="match status" value="1"/>
</dbReference>
<evidence type="ECO:0000256" key="1">
    <source>
        <dbReference type="ARBA" id="ARBA00022801"/>
    </source>
</evidence>
<sequence>MRSFVALWPSPEVVEALDRAVRHVRRRVPEAKWTRREEWHLTLLFLGEVDGALMPGLLEALDHVLDGYPPLDLSLDGWGVFPLSAPRASVVWAGVTGEHLIGLVDGLREAARSAGVRVESRPFVPHLTLARARPPLVTERILRTLGPPPRAGWRSDRIDLVESRRVGESRYRAVRSWETSGR</sequence>
<dbReference type="HAMAP" id="MF_01940">
    <property type="entry name" value="RNA_CPDase"/>
    <property type="match status" value="1"/>
</dbReference>
<dbReference type="InterPro" id="IPR004175">
    <property type="entry name" value="RNA_CPDase"/>
</dbReference>
<comment type="catalytic activity">
    <reaction evidence="2">
        <text>a 3'-end 2',3'-cyclophospho-ribonucleotide-RNA + H2O = a 3'-end 2'-phospho-ribonucleotide-RNA + H(+)</text>
        <dbReference type="Rhea" id="RHEA:11828"/>
        <dbReference type="Rhea" id="RHEA-COMP:10464"/>
        <dbReference type="Rhea" id="RHEA-COMP:17353"/>
        <dbReference type="ChEBI" id="CHEBI:15377"/>
        <dbReference type="ChEBI" id="CHEBI:15378"/>
        <dbReference type="ChEBI" id="CHEBI:83064"/>
        <dbReference type="ChEBI" id="CHEBI:173113"/>
        <dbReference type="EC" id="3.1.4.58"/>
    </reaction>
</comment>
<dbReference type="PANTHER" id="PTHR35561:SF1">
    <property type="entry name" value="RNA 2',3'-CYCLIC PHOSPHODIESTERASE"/>
    <property type="match status" value="1"/>
</dbReference>